<organism evidence="9 10">
    <name type="scientific">Holothuria leucospilota</name>
    <name type="common">Black long sea cucumber</name>
    <name type="synonym">Mertensiothuria leucospilota</name>
    <dbReference type="NCBI Taxonomy" id="206669"/>
    <lineage>
        <taxon>Eukaryota</taxon>
        <taxon>Metazoa</taxon>
        <taxon>Echinodermata</taxon>
        <taxon>Eleutherozoa</taxon>
        <taxon>Echinozoa</taxon>
        <taxon>Holothuroidea</taxon>
        <taxon>Aspidochirotacea</taxon>
        <taxon>Aspidochirotida</taxon>
        <taxon>Holothuriidae</taxon>
        <taxon>Holothuria</taxon>
    </lineage>
</organism>
<name>A0A9Q1BAY9_HOLLE</name>
<dbReference type="PROSITE" id="PS50176">
    <property type="entry name" value="ARM_REPEAT"/>
    <property type="match status" value="3"/>
</dbReference>
<dbReference type="FunFam" id="1.25.10.10:FF:000009">
    <property type="entry name" value="Importin subunit alpha"/>
    <property type="match status" value="1"/>
</dbReference>
<dbReference type="Gene3D" id="1.25.10.10">
    <property type="entry name" value="Leucine-rich Repeat Variant"/>
    <property type="match status" value="1"/>
</dbReference>
<dbReference type="AlphaFoldDB" id="A0A9Q1BAY9"/>
<feature type="repeat" description="ARM" evidence="6">
    <location>
        <begin position="111"/>
        <end position="140"/>
    </location>
</feature>
<dbReference type="InterPro" id="IPR024931">
    <property type="entry name" value="Importin_alpha"/>
</dbReference>
<gene>
    <name evidence="9" type="ORF">HOLleu_38370</name>
</gene>
<comment type="similarity">
    <text evidence="1 5">Belongs to the importin alpha family.</text>
</comment>
<evidence type="ECO:0000256" key="1">
    <source>
        <dbReference type="ARBA" id="ARBA00010394"/>
    </source>
</evidence>
<dbReference type="GO" id="GO:0005737">
    <property type="term" value="C:cytoplasm"/>
    <property type="evidence" value="ECO:0007669"/>
    <property type="project" value="InterPro"/>
</dbReference>
<reference evidence="9" key="1">
    <citation type="submission" date="2021-10" db="EMBL/GenBank/DDBJ databases">
        <title>Tropical sea cucumber genome reveals ecological adaptation and Cuvierian tubules defense mechanism.</title>
        <authorList>
            <person name="Chen T."/>
        </authorList>
    </citation>
    <scope>NUCLEOTIDE SEQUENCE</scope>
    <source>
        <strain evidence="9">Nanhai2018</strain>
        <tissue evidence="9">Muscle</tissue>
    </source>
</reference>
<feature type="repeat" description="ARM" evidence="6">
    <location>
        <begin position="154"/>
        <end position="182"/>
    </location>
</feature>
<dbReference type="OrthoDB" id="29145at2759"/>
<dbReference type="PANTHER" id="PTHR23316">
    <property type="entry name" value="IMPORTIN ALPHA"/>
    <property type="match status" value="1"/>
</dbReference>
<dbReference type="EMBL" id="JAIZAY010000021">
    <property type="protein sequence ID" value="KAJ8021231.1"/>
    <property type="molecule type" value="Genomic_DNA"/>
</dbReference>
<dbReference type="GO" id="GO:0061608">
    <property type="term" value="F:nuclear import signal receptor activity"/>
    <property type="evidence" value="ECO:0007669"/>
    <property type="project" value="InterPro"/>
</dbReference>
<evidence type="ECO:0000259" key="8">
    <source>
        <dbReference type="PROSITE" id="PS51214"/>
    </source>
</evidence>
<dbReference type="Proteomes" id="UP001152320">
    <property type="component" value="Chromosome 21"/>
</dbReference>
<keyword evidence="2 5" id="KW-0813">Transport</keyword>
<feature type="compositionally biased region" description="Basic and acidic residues" evidence="7">
    <location>
        <begin position="15"/>
        <end position="34"/>
    </location>
</feature>
<keyword evidence="3" id="KW-0677">Repeat</keyword>
<feature type="domain" description="IBB" evidence="8">
    <location>
        <begin position="1"/>
        <end position="55"/>
    </location>
</feature>
<dbReference type="InterPro" id="IPR036975">
    <property type="entry name" value="Importin-a_IBB_sf"/>
</dbReference>
<dbReference type="InterPro" id="IPR002652">
    <property type="entry name" value="Importin-a_IBB"/>
</dbReference>
<dbReference type="GO" id="GO:0006606">
    <property type="term" value="P:protein import into nucleus"/>
    <property type="evidence" value="ECO:0007669"/>
    <property type="project" value="InterPro"/>
</dbReference>
<dbReference type="InterPro" id="IPR016024">
    <property type="entry name" value="ARM-type_fold"/>
</dbReference>
<evidence type="ECO:0000313" key="9">
    <source>
        <dbReference type="EMBL" id="KAJ8021231.1"/>
    </source>
</evidence>
<evidence type="ECO:0000313" key="10">
    <source>
        <dbReference type="Proteomes" id="UP001152320"/>
    </source>
</evidence>
<keyword evidence="4 5" id="KW-0653">Protein transport</keyword>
<comment type="caution">
    <text evidence="9">The sequence shown here is derived from an EMBL/GenBank/DDBJ whole genome shotgun (WGS) entry which is preliminary data.</text>
</comment>
<dbReference type="InterPro" id="IPR032413">
    <property type="entry name" value="Arm_3"/>
</dbReference>
<dbReference type="PIRSF" id="PIRSF005673">
    <property type="entry name" value="Importin_alpha"/>
    <property type="match status" value="1"/>
</dbReference>
<dbReference type="GO" id="GO:0005634">
    <property type="term" value="C:nucleus"/>
    <property type="evidence" value="ECO:0007669"/>
    <property type="project" value="UniProtKB-ARBA"/>
</dbReference>
<dbReference type="Gene3D" id="1.20.5.690">
    <property type="entry name" value="Importin-alpha, importin-beta-binding domain"/>
    <property type="match status" value="1"/>
</dbReference>
<dbReference type="InterPro" id="IPR000225">
    <property type="entry name" value="Armadillo"/>
</dbReference>
<keyword evidence="10" id="KW-1185">Reference proteome</keyword>
<dbReference type="SUPFAM" id="SSF48371">
    <property type="entry name" value="ARM repeat"/>
    <property type="match status" value="1"/>
</dbReference>
<feature type="repeat" description="ARM" evidence="6">
    <location>
        <begin position="290"/>
        <end position="332"/>
    </location>
</feature>
<sequence>MPGEEGNRFRAFKNKGKDMTEMRRRRQDTSVELRKAKKDDQIMKRRNVRDNEEEVLPLQEKKQPTVTMTIPEIWQAVNSNNAEQQRKAVHCARKLLSKERDPPIQKVIESGLVPKFVEFLSHNDDPDIQFEAAWALTNVASGTRKQTMEVVDQNAIPAFVKLLESPHPRVCEQAVWALGNIAGDGPKLRDEVIRNGVLQPLIALIQPETPDNFSLSLCQTSFLRNVTWTLSNLCRNKSPAPPLEVVAAALPQLKKLINCCDKEVVADALWALSYLTDGSNDRIAMVCEEGVIPRLVHMLQSSTLVVITPALRTIGNIVTGTDEQTQLIVDSGVLPFFKTLLEHEKSNIKKEACWALSNITAGPPHQIQAVIEADLLPGIIDVLANGDFKSQKEACWALSNLTTSGTLEQIIKCVQNGCLPAICNILTAQDPKILVVAMEALNNIFEAATNLNQLEVATGMVEEYGGVDHIEALQEHSNEDVYKAAYRIIEKYYSEEGVEEEDQELAPQASSDGNYQMQTVEAAENNIHF</sequence>
<dbReference type="Pfam" id="PF16186">
    <property type="entry name" value="Arm_3"/>
    <property type="match status" value="1"/>
</dbReference>
<dbReference type="InterPro" id="IPR011989">
    <property type="entry name" value="ARM-like"/>
</dbReference>
<evidence type="ECO:0000256" key="4">
    <source>
        <dbReference type="ARBA" id="ARBA00022927"/>
    </source>
</evidence>
<dbReference type="SMART" id="SM00185">
    <property type="entry name" value="ARM"/>
    <property type="match status" value="8"/>
</dbReference>
<evidence type="ECO:0000256" key="6">
    <source>
        <dbReference type="PROSITE-ProRule" id="PRU00259"/>
    </source>
</evidence>
<evidence type="ECO:0000256" key="7">
    <source>
        <dbReference type="SAM" id="MobiDB-lite"/>
    </source>
</evidence>
<evidence type="ECO:0000256" key="2">
    <source>
        <dbReference type="ARBA" id="ARBA00022448"/>
    </source>
</evidence>
<evidence type="ECO:0000256" key="5">
    <source>
        <dbReference type="PIRNR" id="PIRNR005673"/>
    </source>
</evidence>
<proteinExistence type="inferred from homology"/>
<protein>
    <recommendedName>
        <fullName evidence="5">Importin subunit alpha</fullName>
    </recommendedName>
</protein>
<evidence type="ECO:0000256" key="3">
    <source>
        <dbReference type="ARBA" id="ARBA00022737"/>
    </source>
</evidence>
<accession>A0A9Q1BAY9</accession>
<dbReference type="Pfam" id="PF00514">
    <property type="entry name" value="Arm"/>
    <property type="match status" value="5"/>
</dbReference>
<dbReference type="Pfam" id="PF01749">
    <property type="entry name" value="IBB"/>
    <property type="match status" value="1"/>
</dbReference>
<feature type="region of interest" description="Disordered" evidence="7">
    <location>
        <begin position="1"/>
        <end position="34"/>
    </location>
</feature>
<dbReference type="PROSITE" id="PS51214">
    <property type="entry name" value="IBB"/>
    <property type="match status" value="1"/>
</dbReference>